<evidence type="ECO:0000313" key="8">
    <source>
        <dbReference type="Proteomes" id="UP000270616"/>
    </source>
</evidence>
<keyword evidence="3" id="KW-0238">DNA-binding</keyword>
<keyword evidence="8" id="KW-1185">Reference proteome</keyword>
<accession>A0A3N4A6H5</accession>
<keyword evidence="1" id="KW-0678">Repressor</keyword>
<evidence type="ECO:0000256" key="3">
    <source>
        <dbReference type="ARBA" id="ARBA00023125"/>
    </source>
</evidence>
<feature type="domain" description="HTH merR-type" evidence="6">
    <location>
        <begin position="1"/>
        <end position="68"/>
    </location>
</feature>
<dbReference type="Proteomes" id="UP000270616">
    <property type="component" value="Unassembled WGS sequence"/>
</dbReference>
<keyword evidence="4" id="KW-0804">Transcription</keyword>
<dbReference type="SMART" id="SM00422">
    <property type="entry name" value="HTH_MERR"/>
    <property type="match status" value="1"/>
</dbReference>
<dbReference type="SUPFAM" id="SSF46955">
    <property type="entry name" value="Putative DNA-binding domain"/>
    <property type="match status" value="1"/>
</dbReference>
<feature type="region of interest" description="Disordered" evidence="5">
    <location>
        <begin position="294"/>
        <end position="315"/>
    </location>
</feature>
<evidence type="ECO:0000256" key="4">
    <source>
        <dbReference type="ARBA" id="ARBA00023163"/>
    </source>
</evidence>
<evidence type="ECO:0000256" key="5">
    <source>
        <dbReference type="SAM" id="MobiDB-lite"/>
    </source>
</evidence>
<reference evidence="7 8" key="1">
    <citation type="submission" date="2018-10" db="EMBL/GenBank/DDBJ databases">
        <title>Kocuria sp. M5W7-7, whole genome shotgun sequence.</title>
        <authorList>
            <person name="Tuo L."/>
        </authorList>
    </citation>
    <scope>NUCLEOTIDE SEQUENCE [LARGE SCALE GENOMIC DNA]</scope>
    <source>
        <strain evidence="7 8">M5W7-7</strain>
    </source>
</reference>
<evidence type="ECO:0000259" key="6">
    <source>
        <dbReference type="PROSITE" id="PS50937"/>
    </source>
</evidence>
<dbReference type="InterPro" id="IPR047057">
    <property type="entry name" value="MerR_fam"/>
</dbReference>
<sequence>MRIKEAAELTGTTVRTIRWYHREGLVPIPPVRGGYRDYQIEHVARVLRVRWLAQAGLSLSAVRDLLAQDPADDVDDVPEAPGAQRPADGPALGDLHAALENIDGAIEELHGQRERILQLIDSAESGKGLSSVPAEIGVVYDRLEAAIPDDPHIQRVLRRERRMAEMLTQRGFIKSDVMQKLSMDTRTMDECADFLVRFVAIRDVPAPELEASIQAFVDEVLTWCKAHGDLMSLYLSVVPGWATPAVRSVVMRMVMLEYRDPRQREVIKRLLEGLNDLVDEGHFAVPPHIDSPLPVTEIGPVEPGSLSNQQAGALK</sequence>
<keyword evidence="2" id="KW-0805">Transcription regulation</keyword>
<dbReference type="Pfam" id="PF13411">
    <property type="entry name" value="MerR_1"/>
    <property type="match status" value="1"/>
</dbReference>
<evidence type="ECO:0000256" key="2">
    <source>
        <dbReference type="ARBA" id="ARBA00023015"/>
    </source>
</evidence>
<dbReference type="GO" id="GO:0003677">
    <property type="term" value="F:DNA binding"/>
    <property type="evidence" value="ECO:0007669"/>
    <property type="project" value="UniProtKB-KW"/>
</dbReference>
<dbReference type="PANTHER" id="PTHR30204">
    <property type="entry name" value="REDOX-CYCLING DRUG-SENSING TRANSCRIPTIONAL ACTIVATOR SOXR"/>
    <property type="match status" value="1"/>
</dbReference>
<organism evidence="7 8">
    <name type="scientific">Kocuria soli</name>
    <dbReference type="NCBI Taxonomy" id="2485125"/>
    <lineage>
        <taxon>Bacteria</taxon>
        <taxon>Bacillati</taxon>
        <taxon>Actinomycetota</taxon>
        <taxon>Actinomycetes</taxon>
        <taxon>Micrococcales</taxon>
        <taxon>Micrococcaceae</taxon>
        <taxon>Kocuria</taxon>
    </lineage>
</organism>
<name>A0A3N4A6H5_9MICC</name>
<dbReference type="PROSITE" id="PS50937">
    <property type="entry name" value="HTH_MERR_2"/>
    <property type="match status" value="1"/>
</dbReference>
<dbReference type="OrthoDB" id="4569196at2"/>
<dbReference type="InterPro" id="IPR009061">
    <property type="entry name" value="DNA-bd_dom_put_sf"/>
</dbReference>
<feature type="region of interest" description="Disordered" evidence="5">
    <location>
        <begin position="71"/>
        <end position="91"/>
    </location>
</feature>
<gene>
    <name evidence="7" type="ORF">EDL96_03840</name>
</gene>
<comment type="caution">
    <text evidence="7">The sequence shown here is derived from an EMBL/GenBank/DDBJ whole genome shotgun (WGS) entry which is preliminary data.</text>
</comment>
<evidence type="ECO:0000313" key="7">
    <source>
        <dbReference type="EMBL" id="ROZ64381.1"/>
    </source>
</evidence>
<dbReference type="InterPro" id="IPR000551">
    <property type="entry name" value="MerR-type_HTH_dom"/>
</dbReference>
<evidence type="ECO:0000256" key="1">
    <source>
        <dbReference type="ARBA" id="ARBA00022491"/>
    </source>
</evidence>
<dbReference type="RefSeq" id="WP_123824487.1">
    <property type="nucleotide sequence ID" value="NZ_RKMF01000003.1"/>
</dbReference>
<dbReference type="AlphaFoldDB" id="A0A3N4A6H5"/>
<dbReference type="Gene3D" id="1.10.1660.10">
    <property type="match status" value="1"/>
</dbReference>
<dbReference type="CDD" id="cd00592">
    <property type="entry name" value="HTH_MerR-like"/>
    <property type="match status" value="1"/>
</dbReference>
<protein>
    <submittedName>
        <fullName evidence="7">MerR family transcriptional regulator</fullName>
    </submittedName>
</protein>
<dbReference type="PANTHER" id="PTHR30204:SF69">
    <property type="entry name" value="MERR-FAMILY TRANSCRIPTIONAL REGULATOR"/>
    <property type="match status" value="1"/>
</dbReference>
<proteinExistence type="predicted"/>
<feature type="compositionally biased region" description="Polar residues" evidence="5">
    <location>
        <begin position="305"/>
        <end position="315"/>
    </location>
</feature>
<dbReference type="GO" id="GO:0003700">
    <property type="term" value="F:DNA-binding transcription factor activity"/>
    <property type="evidence" value="ECO:0007669"/>
    <property type="project" value="InterPro"/>
</dbReference>
<dbReference type="EMBL" id="RKMF01000003">
    <property type="protein sequence ID" value="ROZ64381.1"/>
    <property type="molecule type" value="Genomic_DNA"/>
</dbReference>